<evidence type="ECO:0000259" key="9">
    <source>
        <dbReference type="Pfam" id="PF07291"/>
    </source>
</evidence>
<keyword evidence="11" id="KW-1185">Reference proteome</keyword>
<feature type="transmembrane region" description="Helical" evidence="8">
    <location>
        <begin position="55"/>
        <end position="75"/>
    </location>
</feature>
<keyword evidence="6 8" id="KW-1133">Transmembrane helix</keyword>
<proteinExistence type="predicted"/>
<dbReference type="RefSeq" id="WP_152839406.1">
    <property type="nucleotide sequence ID" value="NZ_WHUG01000007.1"/>
</dbReference>
<dbReference type="Proteomes" id="UP000440498">
    <property type="component" value="Unassembled WGS sequence"/>
</dbReference>
<evidence type="ECO:0000256" key="5">
    <source>
        <dbReference type="ARBA" id="ARBA00022692"/>
    </source>
</evidence>
<keyword evidence="5 8" id="KW-0812">Transmembrane</keyword>
<dbReference type="GO" id="GO:0016020">
    <property type="term" value="C:membrane"/>
    <property type="evidence" value="ECO:0007669"/>
    <property type="project" value="UniProtKB-SubCell"/>
</dbReference>
<dbReference type="EMBL" id="WHUG01000007">
    <property type="protein sequence ID" value="MQA40199.1"/>
    <property type="molecule type" value="Genomic_DNA"/>
</dbReference>
<evidence type="ECO:0000256" key="1">
    <source>
        <dbReference type="ARBA" id="ARBA00003475"/>
    </source>
</evidence>
<dbReference type="Pfam" id="PF07291">
    <property type="entry name" value="MauE"/>
    <property type="match status" value="1"/>
</dbReference>
<dbReference type="InterPro" id="IPR009908">
    <property type="entry name" value="Methylamine_util_MauE"/>
</dbReference>
<reference evidence="10 11" key="1">
    <citation type="submission" date="2019-10" db="EMBL/GenBank/DDBJ databases">
        <title>Two novel species isolated from a subtropical stream in China.</title>
        <authorList>
            <person name="Lu H."/>
        </authorList>
    </citation>
    <scope>NUCLEOTIDE SEQUENCE [LARGE SCALE GENOMIC DNA]</scope>
    <source>
        <strain evidence="10 11">FT29W</strain>
    </source>
</reference>
<comment type="caution">
    <text evidence="10">The sequence shown here is derived from an EMBL/GenBank/DDBJ whole genome shotgun (WGS) entry which is preliminary data.</text>
</comment>
<evidence type="ECO:0000313" key="10">
    <source>
        <dbReference type="EMBL" id="MQA40199.1"/>
    </source>
</evidence>
<evidence type="ECO:0000256" key="2">
    <source>
        <dbReference type="ARBA" id="ARBA00004141"/>
    </source>
</evidence>
<comment type="subcellular location">
    <subcellularLocation>
        <location evidence="2">Membrane</location>
        <topology evidence="2">Multi-pass membrane protein</topology>
    </subcellularLocation>
</comment>
<name>A0A6A7N576_9BURK</name>
<feature type="domain" description="Methylamine utilisation protein MauE" evidence="9">
    <location>
        <begin position="13"/>
        <end position="139"/>
    </location>
</feature>
<accession>A0A6A7N576</accession>
<sequence>MEIDEGRTMTAEQFIGEIVRYFLAMLMLAAAAAKLRGYAGFRDNLSTLFGMGPTLRALVAPTVPAAELLVAALLIGGLARAGMLAALVMLCVFTALVGYKFITQSVVRCSCFGESERSLSGLDLLRNGLVILATVAGLMLPSGLALPLHAALLAASLALLACVIAVHFHEIVHLLSASDG</sequence>
<dbReference type="AlphaFoldDB" id="A0A6A7N576"/>
<feature type="transmembrane region" description="Helical" evidence="8">
    <location>
        <begin position="150"/>
        <end position="168"/>
    </location>
</feature>
<protein>
    <recommendedName>
        <fullName evidence="4">Methylamine utilization protein MauE</fullName>
    </recommendedName>
</protein>
<organism evidence="10 11">
    <name type="scientific">Rugamonas aquatica</name>
    <dbReference type="NCBI Taxonomy" id="2743357"/>
    <lineage>
        <taxon>Bacteria</taxon>
        <taxon>Pseudomonadati</taxon>
        <taxon>Pseudomonadota</taxon>
        <taxon>Betaproteobacteria</taxon>
        <taxon>Burkholderiales</taxon>
        <taxon>Oxalobacteraceae</taxon>
        <taxon>Telluria group</taxon>
        <taxon>Rugamonas</taxon>
    </lineage>
</organism>
<evidence type="ECO:0000256" key="4">
    <source>
        <dbReference type="ARBA" id="ARBA00019078"/>
    </source>
</evidence>
<gene>
    <name evidence="10" type="ORF">GEV02_18780</name>
</gene>
<feature type="transmembrane region" description="Helical" evidence="8">
    <location>
        <begin position="81"/>
        <end position="103"/>
    </location>
</feature>
<evidence type="ECO:0000313" key="11">
    <source>
        <dbReference type="Proteomes" id="UP000440498"/>
    </source>
</evidence>
<feature type="transmembrane region" description="Helical" evidence="8">
    <location>
        <begin position="18"/>
        <end position="35"/>
    </location>
</feature>
<comment type="pathway">
    <text evidence="3">One-carbon metabolism; methylamine degradation.</text>
</comment>
<keyword evidence="7 8" id="KW-0472">Membrane</keyword>
<evidence type="ECO:0000256" key="7">
    <source>
        <dbReference type="ARBA" id="ARBA00023136"/>
    </source>
</evidence>
<evidence type="ECO:0000256" key="8">
    <source>
        <dbReference type="SAM" id="Phobius"/>
    </source>
</evidence>
<comment type="function">
    <text evidence="1">May be specifically involved in the processing, transport, and/or maturation of the MADH beta-subunit.</text>
</comment>
<dbReference type="GO" id="GO:0030416">
    <property type="term" value="P:methylamine metabolic process"/>
    <property type="evidence" value="ECO:0007669"/>
    <property type="project" value="InterPro"/>
</dbReference>
<feature type="transmembrane region" description="Helical" evidence="8">
    <location>
        <begin position="124"/>
        <end position="144"/>
    </location>
</feature>
<evidence type="ECO:0000256" key="6">
    <source>
        <dbReference type="ARBA" id="ARBA00022989"/>
    </source>
</evidence>
<evidence type="ECO:0000256" key="3">
    <source>
        <dbReference type="ARBA" id="ARBA00004856"/>
    </source>
</evidence>